<dbReference type="Pfam" id="PF13711">
    <property type="entry name" value="DUF4160"/>
    <property type="match status" value="1"/>
</dbReference>
<dbReference type="InterPro" id="IPR025427">
    <property type="entry name" value="DUF4160"/>
</dbReference>
<evidence type="ECO:0000313" key="1">
    <source>
        <dbReference type="EMBL" id="AJW30062.1"/>
    </source>
</evidence>
<proteinExistence type="predicted"/>
<name>A0A0D5A0P9_9RHOB</name>
<dbReference type="OrthoDB" id="122670at2"/>
<geneLocation type="plasmid" evidence="1">
    <name>pLM20P2</name>
</geneLocation>
<sequence>MPTVLRLDGLRVVIYPADHRPAHVHVIGAKGEAVFVLNCPDGPPSLRESYGFSRREELRIQKDLAAHLSTLCPQWSAIHGDF</sequence>
<protein>
    <submittedName>
        <fullName evidence="1">Uncharacterized protein</fullName>
    </submittedName>
</protein>
<organism evidence="1">
    <name type="scientific">Paracoccus yeei</name>
    <dbReference type="NCBI Taxonomy" id="147645"/>
    <lineage>
        <taxon>Bacteria</taxon>
        <taxon>Pseudomonadati</taxon>
        <taxon>Pseudomonadota</taxon>
        <taxon>Alphaproteobacteria</taxon>
        <taxon>Rhodobacterales</taxon>
        <taxon>Paracoccaceae</taxon>
        <taxon>Paracoccus</taxon>
    </lineage>
</organism>
<dbReference type="EMBL" id="KM659094">
    <property type="protein sequence ID" value="AJW30062.1"/>
    <property type="molecule type" value="Genomic_DNA"/>
</dbReference>
<keyword evidence="1" id="KW-0614">Plasmid</keyword>
<gene>
    <name evidence="1" type="ORF">pLM20P2_p8</name>
</gene>
<dbReference type="AlphaFoldDB" id="A0A0D5A0P9"/>
<accession>A0A0D5A0P9</accession>
<dbReference type="RefSeq" id="WP_081791460.1">
    <property type="nucleotide sequence ID" value="NZ_CALTWI010000177.1"/>
</dbReference>
<reference evidence="1" key="1">
    <citation type="submission" date="2014-09" db="EMBL/GenBank/DDBJ databases">
        <title>The mobilome of the heavy metals and metalloids hypertolerant bacteria from the Lubin copper mine (Poland).</title>
        <authorList>
            <person name="Dziewit L."/>
            <person name="Bartosik D."/>
        </authorList>
    </citation>
    <scope>NUCLEOTIDE SEQUENCE</scope>
    <source>
        <strain evidence="1">LM20</strain>
        <plasmid evidence="1">pLM20P2</plasmid>
    </source>
</reference>